<organism evidence="2 3">
    <name type="scientific">Saccharopolyspora rectivirgula</name>
    <dbReference type="NCBI Taxonomy" id="28042"/>
    <lineage>
        <taxon>Bacteria</taxon>
        <taxon>Bacillati</taxon>
        <taxon>Actinomycetota</taxon>
        <taxon>Actinomycetes</taxon>
        <taxon>Pseudonocardiales</taxon>
        <taxon>Pseudonocardiaceae</taxon>
        <taxon>Saccharopolyspora</taxon>
    </lineage>
</organism>
<dbReference type="SUPFAM" id="SSF54593">
    <property type="entry name" value="Glyoxalase/Bleomycin resistance protein/Dihydroxybiphenyl dioxygenase"/>
    <property type="match status" value="1"/>
</dbReference>
<proteinExistence type="predicted"/>
<dbReference type="eggNOG" id="COG3607">
    <property type="taxonomic scope" value="Bacteria"/>
</dbReference>
<evidence type="ECO:0000259" key="1">
    <source>
        <dbReference type="PROSITE" id="PS51819"/>
    </source>
</evidence>
<dbReference type="InterPro" id="IPR037523">
    <property type="entry name" value="VOC_core"/>
</dbReference>
<evidence type="ECO:0000313" key="3">
    <source>
        <dbReference type="Proteomes" id="UP000031419"/>
    </source>
</evidence>
<dbReference type="Gene3D" id="3.10.180.10">
    <property type="entry name" value="2,3-Dihydroxybiphenyl 1,2-Dioxygenase, domain 1"/>
    <property type="match status" value="1"/>
</dbReference>
<evidence type="ECO:0000313" key="2">
    <source>
        <dbReference type="EMBL" id="KEI45712.1"/>
    </source>
</evidence>
<reference evidence="2 3" key="1">
    <citation type="submission" date="2014-06" db="EMBL/GenBank/DDBJ databases">
        <title>Saccharopolyspora rectivirgula DSM-43113 Genome sequencing.</title>
        <authorList>
            <person name="Barrera C."/>
            <person name="Millon L."/>
            <person name="Rognon B."/>
            <person name="Zaugg C."/>
            <person name="Monod M."/>
        </authorList>
    </citation>
    <scope>NUCLEOTIDE SEQUENCE [LARGE SCALE GENOMIC DNA]</scope>
    <source>
        <strain evidence="2 3">DSM 43113</strain>
    </source>
</reference>
<comment type="caution">
    <text evidence="2">The sequence shown here is derived from an EMBL/GenBank/DDBJ whole genome shotgun (WGS) entry which is preliminary data.</text>
</comment>
<dbReference type="RefSeq" id="WP_029721441.1">
    <property type="nucleotide sequence ID" value="NZ_JAJUIW010000002.1"/>
</dbReference>
<protein>
    <recommendedName>
        <fullName evidence="1">VOC domain-containing protein</fullName>
    </recommendedName>
</protein>
<dbReference type="AlphaFoldDB" id="A0A073B395"/>
<dbReference type="Proteomes" id="UP000031419">
    <property type="component" value="Unassembled WGS sequence"/>
</dbReference>
<dbReference type="OrthoDB" id="4265398at2"/>
<dbReference type="PROSITE" id="PS51819">
    <property type="entry name" value="VOC"/>
    <property type="match status" value="1"/>
</dbReference>
<dbReference type="EMBL" id="JNVU01000009">
    <property type="protein sequence ID" value="KEI45712.1"/>
    <property type="molecule type" value="Genomic_DNA"/>
</dbReference>
<dbReference type="Pfam" id="PF22677">
    <property type="entry name" value="Ble-like_N"/>
    <property type="match status" value="1"/>
</dbReference>
<dbReference type="STRING" id="28042.GU90_02090"/>
<dbReference type="InterPro" id="IPR029068">
    <property type="entry name" value="Glyas_Bleomycin-R_OHBP_Dase"/>
</dbReference>
<dbReference type="PANTHER" id="PTHR36503">
    <property type="entry name" value="BLR2520 PROTEIN"/>
    <property type="match status" value="1"/>
</dbReference>
<name>A0A073B395_9PSEU</name>
<feature type="domain" description="VOC" evidence="1">
    <location>
        <begin position="3"/>
        <end position="127"/>
    </location>
</feature>
<sequence length="134" mass="14830">MSGKTFINLPVKDLNKSIEFFSALGFEFDRRFTDENATCMVLGADSYAMLLVEPFFQQFTGKKLVDAADSTEAIVTILLDSRQQVDELVDKALAAGAGKVNDPYVEEGMYGRSFSDLDGHQWEAVHMDMAAMEG</sequence>
<gene>
    <name evidence="2" type="ORF">GU90_02090</name>
</gene>
<keyword evidence="3" id="KW-1185">Reference proteome</keyword>
<dbReference type="InterPro" id="IPR053863">
    <property type="entry name" value="Glyoxy/Ble-like_N"/>
</dbReference>
<accession>A0A073B395</accession>
<dbReference type="PANTHER" id="PTHR36503:SF2">
    <property type="entry name" value="BLR2408 PROTEIN"/>
    <property type="match status" value="1"/>
</dbReference>